<evidence type="ECO:0000259" key="6">
    <source>
        <dbReference type="PROSITE" id="PS50863"/>
    </source>
</evidence>
<evidence type="ECO:0000256" key="5">
    <source>
        <dbReference type="ARBA" id="ARBA00023242"/>
    </source>
</evidence>
<evidence type="ECO:0000256" key="3">
    <source>
        <dbReference type="ARBA" id="ARBA00023125"/>
    </source>
</evidence>
<dbReference type="PANTHER" id="PTHR31140:SF58">
    <property type="entry name" value="DNA-BINDING PROTEIN RAV1"/>
    <property type="match status" value="1"/>
</dbReference>
<dbReference type="AlphaFoldDB" id="A0A166FFW7"/>
<sequence length="250" mass="29165">MMCIYDTSLNSDARLSPPHKRQRLEKDAVIAIHDGEYHAREFLFKKVLAKSDVGRLSRLIIPKKFAIQNFPTIDVDAPIEDCVFHIDFYDGRKNLWTFRYCFWKCSRSYVFTGAWNKFVKAYELQAGDSVLFYKNYSGDESFFGIEVRYAGARNIVGSVTKNLNNAEEFMNDDILRVKEEREVSASELKEKYFQLFGVRIKRASTDFQGGRSIDVIKKEEDYLVHKANCRRVKEEEEEFEGLKVDLNLSL</sequence>
<organism evidence="7">
    <name type="scientific">Daucus carota subsp. sativus</name>
    <name type="common">Carrot</name>
    <dbReference type="NCBI Taxonomy" id="79200"/>
    <lineage>
        <taxon>Eukaryota</taxon>
        <taxon>Viridiplantae</taxon>
        <taxon>Streptophyta</taxon>
        <taxon>Embryophyta</taxon>
        <taxon>Tracheophyta</taxon>
        <taxon>Spermatophyta</taxon>
        <taxon>Magnoliopsida</taxon>
        <taxon>eudicotyledons</taxon>
        <taxon>Gunneridae</taxon>
        <taxon>Pentapetalae</taxon>
        <taxon>asterids</taxon>
        <taxon>campanulids</taxon>
        <taxon>Apiales</taxon>
        <taxon>Apiaceae</taxon>
        <taxon>Apioideae</taxon>
        <taxon>Scandiceae</taxon>
        <taxon>Daucinae</taxon>
        <taxon>Daucus</taxon>
        <taxon>Daucus sect. Daucus</taxon>
    </lineage>
</organism>
<keyword evidence="9" id="KW-1185">Reference proteome</keyword>
<protein>
    <recommendedName>
        <fullName evidence="6">TF-B3 domain-containing protein</fullName>
    </recommendedName>
</protein>
<dbReference type="STRING" id="79200.A0A166FFW7"/>
<dbReference type="PANTHER" id="PTHR31140">
    <property type="entry name" value="B3 DOMAIN-CONTAINING TRANSCRIPTION FACTOR ABI3"/>
    <property type="match status" value="1"/>
</dbReference>
<dbReference type="PROSITE" id="PS50863">
    <property type="entry name" value="B3"/>
    <property type="match status" value="1"/>
</dbReference>
<dbReference type="InterPro" id="IPR015300">
    <property type="entry name" value="DNA-bd_pseudobarrel_sf"/>
</dbReference>
<keyword evidence="4" id="KW-0804">Transcription</keyword>
<accession>A0A166FFW7</accession>
<dbReference type="InterPro" id="IPR044800">
    <property type="entry name" value="LEC2-like"/>
</dbReference>
<proteinExistence type="predicted"/>
<evidence type="ECO:0000256" key="2">
    <source>
        <dbReference type="ARBA" id="ARBA00023015"/>
    </source>
</evidence>
<dbReference type="InterPro" id="IPR003340">
    <property type="entry name" value="B3_DNA-bd"/>
</dbReference>
<dbReference type="Gramene" id="KZN07736">
    <property type="protein sequence ID" value="KZN07736"/>
    <property type="gene ID" value="DCAR_008573"/>
</dbReference>
<gene>
    <name evidence="7" type="ORF">DCAR_008573</name>
    <name evidence="8" type="ORF">DCAR_0209684</name>
</gene>
<dbReference type="Pfam" id="PF02362">
    <property type="entry name" value="B3"/>
    <property type="match status" value="1"/>
</dbReference>
<keyword evidence="3" id="KW-0238">DNA-binding</keyword>
<dbReference type="GO" id="GO:0003700">
    <property type="term" value="F:DNA-binding transcription factor activity"/>
    <property type="evidence" value="ECO:0007669"/>
    <property type="project" value="InterPro"/>
</dbReference>
<evidence type="ECO:0000313" key="8">
    <source>
        <dbReference type="EMBL" id="WOG90440.1"/>
    </source>
</evidence>
<reference evidence="8" key="2">
    <citation type="submission" date="2022-03" db="EMBL/GenBank/DDBJ databases">
        <title>Draft title - Genomic analysis of global carrot germplasm unveils the trajectory of domestication and the origin of high carotenoid orange carrot.</title>
        <authorList>
            <person name="Iorizzo M."/>
            <person name="Ellison S."/>
            <person name="Senalik D."/>
            <person name="Macko-Podgorni A."/>
            <person name="Grzebelus D."/>
            <person name="Bostan H."/>
            <person name="Rolling W."/>
            <person name="Curaba J."/>
            <person name="Simon P."/>
        </authorList>
    </citation>
    <scope>NUCLEOTIDE SEQUENCE</scope>
    <source>
        <tissue evidence="8">Leaf</tissue>
    </source>
</reference>
<keyword evidence="5" id="KW-0539">Nucleus</keyword>
<evidence type="ECO:0000313" key="9">
    <source>
        <dbReference type="Proteomes" id="UP000077755"/>
    </source>
</evidence>
<dbReference type="CDD" id="cd10017">
    <property type="entry name" value="B3_DNA"/>
    <property type="match status" value="1"/>
</dbReference>
<dbReference type="EMBL" id="CP093344">
    <property type="protein sequence ID" value="WOG90440.1"/>
    <property type="molecule type" value="Genomic_DNA"/>
</dbReference>
<dbReference type="Proteomes" id="UP000077755">
    <property type="component" value="Chromosome 2"/>
</dbReference>
<evidence type="ECO:0000313" key="7">
    <source>
        <dbReference type="EMBL" id="KZN07736.1"/>
    </source>
</evidence>
<dbReference type="SMART" id="SM01019">
    <property type="entry name" value="B3"/>
    <property type="match status" value="1"/>
</dbReference>
<reference evidence="7" key="1">
    <citation type="journal article" date="2016" name="Nat. Genet.">
        <title>A high-quality carrot genome assembly provides new insights into carotenoid accumulation and asterid genome evolution.</title>
        <authorList>
            <person name="Iorizzo M."/>
            <person name="Ellison S."/>
            <person name="Senalik D."/>
            <person name="Zeng P."/>
            <person name="Satapoomin P."/>
            <person name="Huang J."/>
            <person name="Bowman M."/>
            <person name="Iovene M."/>
            <person name="Sanseverino W."/>
            <person name="Cavagnaro P."/>
            <person name="Yildiz M."/>
            <person name="Macko-Podgorni A."/>
            <person name="Moranska E."/>
            <person name="Grzebelus E."/>
            <person name="Grzebelus D."/>
            <person name="Ashrafi H."/>
            <person name="Zheng Z."/>
            <person name="Cheng S."/>
            <person name="Spooner D."/>
            <person name="Van Deynze A."/>
            <person name="Simon P."/>
        </authorList>
    </citation>
    <scope>NUCLEOTIDE SEQUENCE [LARGE SCALE GENOMIC DNA]</scope>
    <source>
        <tissue evidence="7">Leaf</tissue>
    </source>
</reference>
<evidence type="ECO:0000256" key="4">
    <source>
        <dbReference type="ARBA" id="ARBA00023163"/>
    </source>
</evidence>
<evidence type="ECO:0000256" key="1">
    <source>
        <dbReference type="ARBA" id="ARBA00004123"/>
    </source>
</evidence>
<keyword evidence="2" id="KW-0805">Transcription regulation</keyword>
<feature type="domain" description="TF-B3" evidence="6">
    <location>
        <begin position="44"/>
        <end position="151"/>
    </location>
</feature>
<dbReference type="EMBL" id="LNRQ01000002">
    <property type="protein sequence ID" value="KZN07736.1"/>
    <property type="molecule type" value="Genomic_DNA"/>
</dbReference>
<dbReference type="GO" id="GO:0005634">
    <property type="term" value="C:nucleus"/>
    <property type="evidence" value="ECO:0007669"/>
    <property type="project" value="UniProtKB-SubCell"/>
</dbReference>
<comment type="subcellular location">
    <subcellularLocation>
        <location evidence="1">Nucleus</location>
    </subcellularLocation>
</comment>
<dbReference type="Gene3D" id="2.40.330.10">
    <property type="entry name" value="DNA-binding pseudobarrel domain"/>
    <property type="match status" value="1"/>
</dbReference>
<dbReference type="GO" id="GO:0003677">
    <property type="term" value="F:DNA binding"/>
    <property type="evidence" value="ECO:0007669"/>
    <property type="project" value="UniProtKB-KW"/>
</dbReference>
<dbReference type="SUPFAM" id="SSF101936">
    <property type="entry name" value="DNA-binding pseudobarrel domain"/>
    <property type="match status" value="1"/>
</dbReference>
<name>A0A166FFW7_DAUCS</name>